<dbReference type="EMBL" id="OX459118">
    <property type="protein sequence ID" value="CAI9089565.1"/>
    <property type="molecule type" value="Genomic_DNA"/>
</dbReference>
<evidence type="ECO:0000313" key="1">
    <source>
        <dbReference type="EMBL" id="CAI9089565.1"/>
    </source>
</evidence>
<reference evidence="1" key="1">
    <citation type="submission" date="2023-03" db="EMBL/GenBank/DDBJ databases">
        <authorList>
            <person name="Julca I."/>
        </authorList>
    </citation>
    <scope>NUCLEOTIDE SEQUENCE</scope>
</reference>
<accession>A0AAV1C400</accession>
<dbReference type="Proteomes" id="UP001161247">
    <property type="component" value="Chromosome 1"/>
</dbReference>
<dbReference type="AlphaFoldDB" id="A0AAV1C400"/>
<keyword evidence="2" id="KW-1185">Reference proteome</keyword>
<evidence type="ECO:0000313" key="2">
    <source>
        <dbReference type="Proteomes" id="UP001161247"/>
    </source>
</evidence>
<organism evidence="1 2">
    <name type="scientific">Oldenlandia corymbosa var. corymbosa</name>
    <dbReference type="NCBI Taxonomy" id="529605"/>
    <lineage>
        <taxon>Eukaryota</taxon>
        <taxon>Viridiplantae</taxon>
        <taxon>Streptophyta</taxon>
        <taxon>Embryophyta</taxon>
        <taxon>Tracheophyta</taxon>
        <taxon>Spermatophyta</taxon>
        <taxon>Magnoliopsida</taxon>
        <taxon>eudicotyledons</taxon>
        <taxon>Gunneridae</taxon>
        <taxon>Pentapetalae</taxon>
        <taxon>asterids</taxon>
        <taxon>lamiids</taxon>
        <taxon>Gentianales</taxon>
        <taxon>Rubiaceae</taxon>
        <taxon>Rubioideae</taxon>
        <taxon>Spermacoceae</taxon>
        <taxon>Hedyotis-Oldenlandia complex</taxon>
        <taxon>Oldenlandia</taxon>
    </lineage>
</organism>
<gene>
    <name evidence="1" type="ORF">OLC1_LOCUS1890</name>
</gene>
<protein>
    <submittedName>
        <fullName evidence="1">OLC1v1024156C1</fullName>
    </submittedName>
</protein>
<sequence>MDATITGITPRVAIVIKSVSASGAINDKVAAVIIRILASAAIGSGNQSSLQQLTAFHKQVMPIKLKTMPIKEFHESMEQFRNRWFVAMGLTDKWCQVDLFRVCLSWNKYLHSHHQQYSDSRQIYLTDDSTVAQYVQDKWLVDKKQICVGTSYCDAGRSGDGFQRIHKWDQQSRMLLLTDKGLTNSDGCYSQEIYLMPSGQVEDDKSCLLDTQDLQFERTKLAGYNDTHQLGVVCSTNPYTLSLEDWVDLQSGYVKFTSSEGIDEEIDCRDRYNAKPQDHGDNSFTDHLTKLWVIDVKAI</sequence>
<proteinExistence type="predicted"/>
<name>A0AAV1C400_OLDCO</name>